<name>A0AAD5XBN5_9FUNG</name>
<evidence type="ECO:0000313" key="3">
    <source>
        <dbReference type="Proteomes" id="UP001211907"/>
    </source>
</evidence>
<keyword evidence="3" id="KW-1185">Reference proteome</keyword>
<gene>
    <name evidence="2" type="ORF">HK100_006541</name>
</gene>
<dbReference type="EMBL" id="JADGJH010003030">
    <property type="protein sequence ID" value="KAJ3093580.1"/>
    <property type="molecule type" value="Genomic_DNA"/>
</dbReference>
<comment type="caution">
    <text evidence="2">The sequence shown here is derived from an EMBL/GenBank/DDBJ whole genome shotgun (WGS) entry which is preliminary data.</text>
</comment>
<organism evidence="2 3">
    <name type="scientific">Physocladia obscura</name>
    <dbReference type="NCBI Taxonomy" id="109957"/>
    <lineage>
        <taxon>Eukaryota</taxon>
        <taxon>Fungi</taxon>
        <taxon>Fungi incertae sedis</taxon>
        <taxon>Chytridiomycota</taxon>
        <taxon>Chytridiomycota incertae sedis</taxon>
        <taxon>Chytridiomycetes</taxon>
        <taxon>Chytridiales</taxon>
        <taxon>Chytriomycetaceae</taxon>
        <taxon>Physocladia</taxon>
    </lineage>
</organism>
<evidence type="ECO:0000256" key="1">
    <source>
        <dbReference type="SAM" id="MobiDB-lite"/>
    </source>
</evidence>
<dbReference type="Proteomes" id="UP001211907">
    <property type="component" value="Unassembled WGS sequence"/>
</dbReference>
<evidence type="ECO:0000313" key="2">
    <source>
        <dbReference type="EMBL" id="KAJ3093580.1"/>
    </source>
</evidence>
<protein>
    <submittedName>
        <fullName evidence="2">Uncharacterized protein</fullName>
    </submittedName>
</protein>
<sequence>MWLGLSDRDDVFTQHHHDRLNSINQALEAKRVRNRAGLEAEKRELLHLKLKAKNGAERRRKNEHSISPRKHPFHFSSFLSVSAPSSLLDNAIDNSSTSATSSLDSQSPIALAPPLSITPKHPRDSVFIPEKNIIKSSAFVSASVFRQSKRLNRSESNFEALRTLDEEADDLIGYPRVPDEIHSVSLEYNWEEESSSDNDYSLHSDSDDEDIPEEYYSQTSVPENFDEDDQDEAGMEAEVPELYGGIILRSLGKRNYKKLLNPLTGKIFEPPPKNCQECDVAMDWKVAGALQKRKAGNYTYQGHCAGECQKIGVNLDARIREQSSVDAQIYNLASAMSQRDPHSRDECIDLIVTVALDGRVVGGVCPLRTVMEREAAYKQLEDAGGAPCPHCGVVGSVDRLETGGYFDEGQEAVCSCLFCQRLFNKMSKLERESLLRTFIDHYNPTLADSVVDCFIADDDEASANRKLSEFGVSRRCLIPSTELAAIFANQKSNSIARKKENRRLWEE</sequence>
<dbReference type="AlphaFoldDB" id="A0AAD5XBN5"/>
<feature type="region of interest" description="Disordered" evidence="1">
    <location>
        <begin position="190"/>
        <end position="212"/>
    </location>
</feature>
<proteinExistence type="predicted"/>
<accession>A0AAD5XBN5</accession>
<reference evidence="2" key="1">
    <citation type="submission" date="2020-05" db="EMBL/GenBank/DDBJ databases">
        <title>Phylogenomic resolution of chytrid fungi.</title>
        <authorList>
            <person name="Stajich J.E."/>
            <person name="Amses K."/>
            <person name="Simmons R."/>
            <person name="Seto K."/>
            <person name="Myers J."/>
            <person name="Bonds A."/>
            <person name="Quandt C.A."/>
            <person name="Barry K."/>
            <person name="Liu P."/>
            <person name="Grigoriev I."/>
            <person name="Longcore J.E."/>
            <person name="James T.Y."/>
        </authorList>
    </citation>
    <scope>NUCLEOTIDE SEQUENCE</scope>
    <source>
        <strain evidence="2">JEL0513</strain>
    </source>
</reference>